<reference evidence="2" key="1">
    <citation type="submission" date="2012-11" db="EMBL/GenBank/DDBJ databases">
        <authorList>
            <person name="Lucero-Rivera Y.E."/>
            <person name="Tovar-Ramirez D."/>
        </authorList>
    </citation>
    <scope>NUCLEOTIDE SEQUENCE [LARGE SCALE GENOMIC DNA]</scope>
    <source>
        <strain evidence="2">Araruama</strain>
    </source>
</reference>
<proteinExistence type="predicted"/>
<dbReference type="AlphaFoldDB" id="A0A1V1NWN6"/>
<dbReference type="EMBL" id="ATBP01001630">
    <property type="protein sequence ID" value="ETR66973.1"/>
    <property type="molecule type" value="Genomic_DNA"/>
</dbReference>
<evidence type="ECO:0000313" key="2">
    <source>
        <dbReference type="Proteomes" id="UP000189670"/>
    </source>
</evidence>
<name>A0A1V1NWN6_9BACT</name>
<protein>
    <submittedName>
        <fullName evidence="1">Uncharacterized protein</fullName>
    </submittedName>
</protein>
<comment type="caution">
    <text evidence="1">The sequence shown here is derived from an EMBL/GenBank/DDBJ whole genome shotgun (WGS) entry which is preliminary data.</text>
</comment>
<sequence length="126" mass="13961">MMHVYQHALIDSNGDGVADNTDIRQAANDKIGQPEYPIAEFHPWMNSMVHPRVLYGDTSIQLTVNNIVNTDDSLDTIEVLAIIVPPGFQQITETQVLDKVYLDGPDMDGNFTATYNKISNILTLVG</sequence>
<dbReference type="Proteomes" id="UP000189670">
    <property type="component" value="Unassembled WGS sequence"/>
</dbReference>
<organism evidence="1 2">
    <name type="scientific">Candidatus Magnetoglobus multicellularis str. Araruama</name>
    <dbReference type="NCBI Taxonomy" id="890399"/>
    <lineage>
        <taxon>Bacteria</taxon>
        <taxon>Pseudomonadati</taxon>
        <taxon>Thermodesulfobacteriota</taxon>
        <taxon>Desulfobacteria</taxon>
        <taxon>Desulfobacterales</taxon>
        <taxon>Desulfobacteraceae</taxon>
        <taxon>Candidatus Magnetoglobus</taxon>
    </lineage>
</organism>
<evidence type="ECO:0000313" key="1">
    <source>
        <dbReference type="EMBL" id="ETR66973.1"/>
    </source>
</evidence>
<accession>A0A1V1NWN6</accession>
<gene>
    <name evidence="1" type="ORF">OMM_05391</name>
</gene>